<protein>
    <recommendedName>
        <fullName evidence="4">Prepilin type IV endopeptidase peptidase domain-containing protein</fullName>
    </recommendedName>
</protein>
<evidence type="ECO:0000313" key="2">
    <source>
        <dbReference type="EMBL" id="ENZ12038.1"/>
    </source>
</evidence>
<dbReference type="HOGENOM" id="CLU_057101_10_0_9"/>
<name>A0A0E2HKE6_9FIRM</name>
<comment type="caution">
    <text evidence="2">The sequence shown here is derived from an EMBL/GenBank/DDBJ whole genome shotgun (WGS) entry which is preliminary data.</text>
</comment>
<accession>A0A0E2HKE6</accession>
<evidence type="ECO:0000256" key="1">
    <source>
        <dbReference type="SAM" id="Phobius"/>
    </source>
</evidence>
<evidence type="ECO:0000313" key="3">
    <source>
        <dbReference type="Proteomes" id="UP000013085"/>
    </source>
</evidence>
<sequence length="183" mass="19711">MLGILNGDLSEQLTVWHEIAGVMLRCGFLMMLLIGAWQDMRNHRIKLSLIVISGAAGAVVRCMYIMLEAAVRYQISVSHLPFGFIAGQFKDTAMAMAVGGGLLLLSRITNEAVGKGDGWFFLVSGIYLGAVKNLVLLAGGLGVCFLLSVVLMFKGILQGTDRGRLRIPLLPFLIPAGIGVMFI</sequence>
<reference evidence="2 3" key="1">
    <citation type="submission" date="2013-01" db="EMBL/GenBank/DDBJ databases">
        <title>The Genome Sequence of Clostridium clostridioforme 90A8.</title>
        <authorList>
            <consortium name="The Broad Institute Genome Sequencing Platform"/>
            <person name="Earl A."/>
            <person name="Ward D."/>
            <person name="Feldgarden M."/>
            <person name="Gevers D."/>
            <person name="Courvalin P."/>
            <person name="Lambert T."/>
            <person name="Walker B."/>
            <person name="Young S.K."/>
            <person name="Zeng Q."/>
            <person name="Gargeya S."/>
            <person name="Fitzgerald M."/>
            <person name="Haas B."/>
            <person name="Abouelleil A."/>
            <person name="Alvarado L."/>
            <person name="Arachchi H.M."/>
            <person name="Berlin A.M."/>
            <person name="Chapman S.B."/>
            <person name="Dewar J."/>
            <person name="Goldberg J."/>
            <person name="Griggs A."/>
            <person name="Gujja S."/>
            <person name="Hansen M."/>
            <person name="Howarth C."/>
            <person name="Imamovic A."/>
            <person name="Larimer J."/>
            <person name="McCowan C."/>
            <person name="Murphy C."/>
            <person name="Neiman D."/>
            <person name="Pearson M."/>
            <person name="Priest M."/>
            <person name="Roberts A."/>
            <person name="Saif S."/>
            <person name="Shea T."/>
            <person name="Sisk P."/>
            <person name="Sykes S."/>
            <person name="Wortman J."/>
            <person name="Nusbaum C."/>
            <person name="Birren B."/>
        </authorList>
    </citation>
    <scope>NUCLEOTIDE SEQUENCE [LARGE SCALE GENOMIC DNA]</scope>
    <source>
        <strain evidence="2 3">90A8</strain>
    </source>
</reference>
<feature type="transmembrane region" description="Helical" evidence="1">
    <location>
        <begin position="134"/>
        <end position="153"/>
    </location>
</feature>
<keyword evidence="1" id="KW-0812">Transmembrane</keyword>
<keyword evidence="1" id="KW-0472">Membrane</keyword>
<gene>
    <name evidence="2" type="ORF">HMPREF1090_03667</name>
</gene>
<organism evidence="2 3">
    <name type="scientific">[Clostridium] clostridioforme 90A8</name>
    <dbReference type="NCBI Taxonomy" id="999408"/>
    <lineage>
        <taxon>Bacteria</taxon>
        <taxon>Bacillati</taxon>
        <taxon>Bacillota</taxon>
        <taxon>Clostridia</taxon>
        <taxon>Lachnospirales</taxon>
        <taxon>Lachnospiraceae</taxon>
        <taxon>Enterocloster</taxon>
    </lineage>
</organism>
<dbReference type="PATRIC" id="fig|999408.3.peg.3931"/>
<proteinExistence type="predicted"/>
<evidence type="ECO:0008006" key="4">
    <source>
        <dbReference type="Google" id="ProtNLM"/>
    </source>
</evidence>
<dbReference type="AlphaFoldDB" id="A0A0E2HKE6"/>
<feature type="transmembrane region" description="Helical" evidence="1">
    <location>
        <begin position="15"/>
        <end position="35"/>
    </location>
</feature>
<dbReference type="EMBL" id="AGYR01000040">
    <property type="protein sequence ID" value="ENZ12038.1"/>
    <property type="molecule type" value="Genomic_DNA"/>
</dbReference>
<keyword evidence="1" id="KW-1133">Transmembrane helix</keyword>
<dbReference type="RefSeq" id="WP_002585448.1">
    <property type="nucleotide sequence ID" value="NZ_KB850980.1"/>
</dbReference>
<dbReference type="GeneID" id="57963036"/>
<feature type="transmembrane region" description="Helical" evidence="1">
    <location>
        <begin position="47"/>
        <end position="67"/>
    </location>
</feature>
<dbReference type="Proteomes" id="UP000013085">
    <property type="component" value="Unassembled WGS sequence"/>
</dbReference>